<dbReference type="PROSITE" id="PS51257">
    <property type="entry name" value="PROKAR_LIPOPROTEIN"/>
    <property type="match status" value="1"/>
</dbReference>
<gene>
    <name evidence="3" type="ORF">GCM10020369_82320</name>
</gene>
<sequence length="216" mass="21736">MRSRTAVRRAARVAGVVLALGGLAATTACTGDDPEKPSAPATEAVAPTLPASTPAAATPSASPSAVPTSLPPAAQAGGVCASVTFAEVREALGITFEVAAASGKSGGVRTCVLLPLEQSLPDLTFVATPLDGEVSKDDFEKDFVPENADEQNGLGRAAYKQVVAATGQAGPIARIGWLGDETVYTLSLTTEKATGTPGAQAFLPKLVKLAPKLIPS</sequence>
<proteinExistence type="predicted"/>
<evidence type="ECO:0000256" key="1">
    <source>
        <dbReference type="SAM" id="MobiDB-lite"/>
    </source>
</evidence>
<evidence type="ECO:0000313" key="3">
    <source>
        <dbReference type="EMBL" id="GAA3398558.1"/>
    </source>
</evidence>
<dbReference type="EMBL" id="BAAAYN010000089">
    <property type="protein sequence ID" value="GAA3398558.1"/>
    <property type="molecule type" value="Genomic_DNA"/>
</dbReference>
<feature type="region of interest" description="Disordered" evidence="1">
    <location>
        <begin position="51"/>
        <end position="71"/>
    </location>
</feature>
<name>A0ABP6TCG0_9ACTN</name>
<keyword evidence="4" id="KW-1185">Reference proteome</keyword>
<keyword evidence="2" id="KW-0732">Signal</keyword>
<feature type="chain" id="PRO_5045431564" description="DUF3558 domain-containing protein" evidence="2">
    <location>
        <begin position="31"/>
        <end position="216"/>
    </location>
</feature>
<reference evidence="4" key="1">
    <citation type="journal article" date="2019" name="Int. J. Syst. Evol. Microbiol.">
        <title>The Global Catalogue of Microorganisms (GCM) 10K type strain sequencing project: providing services to taxonomists for standard genome sequencing and annotation.</title>
        <authorList>
            <consortium name="The Broad Institute Genomics Platform"/>
            <consortium name="The Broad Institute Genome Sequencing Center for Infectious Disease"/>
            <person name="Wu L."/>
            <person name="Ma J."/>
        </authorList>
    </citation>
    <scope>NUCLEOTIDE SEQUENCE [LARGE SCALE GENOMIC DNA]</scope>
    <source>
        <strain evidence="4">JCM 9458</strain>
    </source>
</reference>
<accession>A0ABP6TCG0</accession>
<dbReference type="RefSeq" id="WP_345733780.1">
    <property type="nucleotide sequence ID" value="NZ_BAAAYN010000089.1"/>
</dbReference>
<feature type="signal peptide" evidence="2">
    <location>
        <begin position="1"/>
        <end position="30"/>
    </location>
</feature>
<evidence type="ECO:0000256" key="2">
    <source>
        <dbReference type="SAM" id="SignalP"/>
    </source>
</evidence>
<protein>
    <recommendedName>
        <fullName evidence="5">DUF3558 domain-containing protein</fullName>
    </recommendedName>
</protein>
<organism evidence="3 4">
    <name type="scientific">Cryptosporangium minutisporangium</name>
    <dbReference type="NCBI Taxonomy" id="113569"/>
    <lineage>
        <taxon>Bacteria</taxon>
        <taxon>Bacillati</taxon>
        <taxon>Actinomycetota</taxon>
        <taxon>Actinomycetes</taxon>
        <taxon>Cryptosporangiales</taxon>
        <taxon>Cryptosporangiaceae</taxon>
        <taxon>Cryptosporangium</taxon>
    </lineage>
</organism>
<dbReference type="Proteomes" id="UP001501676">
    <property type="component" value="Unassembled WGS sequence"/>
</dbReference>
<evidence type="ECO:0008006" key="5">
    <source>
        <dbReference type="Google" id="ProtNLM"/>
    </source>
</evidence>
<comment type="caution">
    <text evidence="3">The sequence shown here is derived from an EMBL/GenBank/DDBJ whole genome shotgun (WGS) entry which is preliminary data.</text>
</comment>
<evidence type="ECO:0000313" key="4">
    <source>
        <dbReference type="Proteomes" id="UP001501676"/>
    </source>
</evidence>